<dbReference type="PATRIC" id="fig|229920.5.peg.281"/>
<evidence type="ECO:0000256" key="1">
    <source>
        <dbReference type="ARBA" id="ARBA00022747"/>
    </source>
</evidence>
<dbReference type="EMBL" id="LGCK01000014">
    <property type="protein sequence ID" value="KPL70388.1"/>
    <property type="molecule type" value="Genomic_DNA"/>
</dbReference>
<name>A0A0P6X628_9CHLR</name>
<sequence length="167" mass="19731">MEIMLRRNPRRVDFSERFQKIVDEYNQETDRATIEKTFEALLNLVEALSDEEQRSVREGLDEESLAIFDLLCEKKNELNPRTRNRVKKIAQELIEKIKAEIGKVDNWRAKDTTKAQIRSLIFNYLYDEQTGLPVDVYSPKDVNTLAEELFKHVYVQYPDAVENVYNQ</sequence>
<dbReference type="Proteomes" id="UP000050430">
    <property type="component" value="Unassembled WGS sequence"/>
</dbReference>
<proteinExistence type="predicted"/>
<comment type="caution">
    <text evidence="3">The sequence shown here is derived from an EMBL/GenBank/DDBJ whole genome shotgun (WGS) entry which is preliminary data.</text>
</comment>
<keyword evidence="4" id="KW-1185">Reference proteome</keyword>
<dbReference type="PANTHER" id="PTHR30195">
    <property type="entry name" value="TYPE I SITE-SPECIFIC DEOXYRIBONUCLEASE PROTEIN SUBUNIT M AND R"/>
    <property type="match status" value="1"/>
</dbReference>
<dbReference type="InterPro" id="IPR021810">
    <property type="entry name" value="T1RH-like_C"/>
</dbReference>
<dbReference type="PANTHER" id="PTHR30195:SF15">
    <property type="entry name" value="TYPE I RESTRICTION ENZYME HINDI ENDONUCLEASE SUBUNIT"/>
    <property type="match status" value="1"/>
</dbReference>
<evidence type="ECO:0000259" key="2">
    <source>
        <dbReference type="Pfam" id="PF11867"/>
    </source>
</evidence>
<protein>
    <recommendedName>
        <fullName evidence="2">Type I restriction enzyme HindI endonuclease subunit-like C-terminal domain-containing protein</fullName>
    </recommendedName>
</protein>
<gene>
    <name evidence="3" type="ORF">ADM99_14635</name>
</gene>
<evidence type="ECO:0000313" key="4">
    <source>
        <dbReference type="Proteomes" id="UP000050430"/>
    </source>
</evidence>
<dbReference type="AlphaFoldDB" id="A0A0P6X628"/>
<organism evidence="3 4">
    <name type="scientific">Leptolinea tardivitalis</name>
    <dbReference type="NCBI Taxonomy" id="229920"/>
    <lineage>
        <taxon>Bacteria</taxon>
        <taxon>Bacillati</taxon>
        <taxon>Chloroflexota</taxon>
        <taxon>Anaerolineae</taxon>
        <taxon>Anaerolineales</taxon>
        <taxon>Anaerolineaceae</taxon>
        <taxon>Leptolinea</taxon>
    </lineage>
</organism>
<dbReference type="STRING" id="229920.ADM99_14635"/>
<dbReference type="GO" id="GO:0009307">
    <property type="term" value="P:DNA restriction-modification system"/>
    <property type="evidence" value="ECO:0007669"/>
    <property type="project" value="UniProtKB-KW"/>
</dbReference>
<feature type="domain" description="Type I restriction enzyme HindI endonuclease subunit-like C-terminal" evidence="2">
    <location>
        <begin position="5"/>
        <end position="130"/>
    </location>
</feature>
<keyword evidence="1" id="KW-0680">Restriction system</keyword>
<evidence type="ECO:0000313" key="3">
    <source>
        <dbReference type="EMBL" id="KPL70388.1"/>
    </source>
</evidence>
<reference evidence="3 4" key="1">
    <citation type="submission" date="2015-07" db="EMBL/GenBank/DDBJ databases">
        <title>Genome sequence of Leptolinea tardivitalis DSM 16556.</title>
        <authorList>
            <person name="Hemp J."/>
            <person name="Ward L.M."/>
            <person name="Pace L.A."/>
            <person name="Fischer W.W."/>
        </authorList>
    </citation>
    <scope>NUCLEOTIDE SEQUENCE [LARGE SCALE GENOMIC DNA]</scope>
    <source>
        <strain evidence="3 4">YMTK-2</strain>
    </source>
</reference>
<dbReference type="Pfam" id="PF11867">
    <property type="entry name" value="T1RH-like_C"/>
    <property type="match status" value="1"/>
</dbReference>
<dbReference type="InterPro" id="IPR051268">
    <property type="entry name" value="Type-I_R_enzyme_R_subunit"/>
</dbReference>
<accession>A0A0P6X628</accession>